<name>A0AAQ3TNY3_PASNO</name>
<evidence type="ECO:0000313" key="1">
    <source>
        <dbReference type="EMBL" id="WVZ77363.1"/>
    </source>
</evidence>
<proteinExistence type="predicted"/>
<dbReference type="EMBL" id="CP144749">
    <property type="protein sequence ID" value="WVZ77363.1"/>
    <property type="molecule type" value="Genomic_DNA"/>
</dbReference>
<organism evidence="1 2">
    <name type="scientific">Paspalum notatum var. saurae</name>
    <dbReference type="NCBI Taxonomy" id="547442"/>
    <lineage>
        <taxon>Eukaryota</taxon>
        <taxon>Viridiplantae</taxon>
        <taxon>Streptophyta</taxon>
        <taxon>Embryophyta</taxon>
        <taxon>Tracheophyta</taxon>
        <taxon>Spermatophyta</taxon>
        <taxon>Magnoliopsida</taxon>
        <taxon>Liliopsida</taxon>
        <taxon>Poales</taxon>
        <taxon>Poaceae</taxon>
        <taxon>PACMAD clade</taxon>
        <taxon>Panicoideae</taxon>
        <taxon>Andropogonodae</taxon>
        <taxon>Paspaleae</taxon>
        <taxon>Paspalinae</taxon>
        <taxon>Paspalum</taxon>
    </lineage>
</organism>
<evidence type="ECO:0000313" key="2">
    <source>
        <dbReference type="Proteomes" id="UP001341281"/>
    </source>
</evidence>
<keyword evidence="2" id="KW-1185">Reference proteome</keyword>
<dbReference type="Proteomes" id="UP001341281">
    <property type="component" value="Chromosome 05"/>
</dbReference>
<reference evidence="1 2" key="1">
    <citation type="submission" date="2024-02" db="EMBL/GenBank/DDBJ databases">
        <title>High-quality chromosome-scale genome assembly of Pensacola bahiagrass (Paspalum notatum Flugge var. saurae).</title>
        <authorList>
            <person name="Vega J.M."/>
            <person name="Podio M."/>
            <person name="Orjuela J."/>
            <person name="Siena L.A."/>
            <person name="Pessino S.C."/>
            <person name="Combes M.C."/>
            <person name="Mariac C."/>
            <person name="Albertini E."/>
            <person name="Pupilli F."/>
            <person name="Ortiz J.P.A."/>
            <person name="Leblanc O."/>
        </authorList>
    </citation>
    <scope>NUCLEOTIDE SEQUENCE [LARGE SCALE GENOMIC DNA]</scope>
    <source>
        <strain evidence="1">R1</strain>
        <tissue evidence="1">Leaf</tissue>
    </source>
</reference>
<accession>A0AAQ3TNY3</accession>
<sequence length="12" mass="1243">MPVEGSPTSLLL</sequence>
<gene>
    <name evidence="1" type="ORF">U9M48_025241</name>
</gene>
<protein>
    <submittedName>
        <fullName evidence="1">Uncharacterized protein</fullName>
    </submittedName>
</protein>